<accession>A0ABV6QIZ7</accession>
<evidence type="ECO:0000313" key="3">
    <source>
        <dbReference type="Proteomes" id="UP001589890"/>
    </source>
</evidence>
<proteinExistence type="predicted"/>
<gene>
    <name evidence="2" type="ORF">ACFFGN_08690</name>
</gene>
<feature type="transmembrane region" description="Helical" evidence="1">
    <location>
        <begin position="17"/>
        <end position="36"/>
    </location>
</feature>
<reference evidence="2 3" key="1">
    <citation type="submission" date="2024-09" db="EMBL/GenBank/DDBJ databases">
        <authorList>
            <person name="Sun Q."/>
            <person name="Mori K."/>
        </authorList>
    </citation>
    <scope>NUCLEOTIDE SEQUENCE [LARGE SCALE GENOMIC DNA]</scope>
    <source>
        <strain evidence="2 3">CGMCC 1.15906</strain>
    </source>
</reference>
<dbReference type="EMBL" id="JBHLTC010000009">
    <property type="protein sequence ID" value="MFC0624138.1"/>
    <property type="molecule type" value="Genomic_DNA"/>
</dbReference>
<name>A0ABV6QIZ7_9ACTN</name>
<evidence type="ECO:0000256" key="1">
    <source>
        <dbReference type="SAM" id="Phobius"/>
    </source>
</evidence>
<feature type="transmembrane region" description="Helical" evidence="1">
    <location>
        <begin position="56"/>
        <end position="76"/>
    </location>
</feature>
<dbReference type="Pfam" id="PF07784">
    <property type="entry name" value="DUF1622"/>
    <property type="match status" value="1"/>
</dbReference>
<keyword evidence="3" id="KW-1185">Reference proteome</keyword>
<comment type="caution">
    <text evidence="2">The sequence shown here is derived from an EMBL/GenBank/DDBJ whole genome shotgun (WGS) entry which is preliminary data.</text>
</comment>
<dbReference type="RefSeq" id="WP_380044981.1">
    <property type="nucleotide sequence ID" value="NZ_JBHLTC010000009.1"/>
</dbReference>
<organism evidence="2 3">
    <name type="scientific">Kribbella deserti</name>
    <dbReference type="NCBI Taxonomy" id="1926257"/>
    <lineage>
        <taxon>Bacteria</taxon>
        <taxon>Bacillati</taxon>
        <taxon>Actinomycetota</taxon>
        <taxon>Actinomycetes</taxon>
        <taxon>Propionibacteriales</taxon>
        <taxon>Kribbellaceae</taxon>
        <taxon>Kribbella</taxon>
    </lineage>
</organism>
<evidence type="ECO:0000313" key="2">
    <source>
        <dbReference type="EMBL" id="MFC0624138.1"/>
    </source>
</evidence>
<keyword evidence="1" id="KW-1133">Transmembrane helix</keyword>
<dbReference type="PANTHER" id="PTHR38468">
    <property type="entry name" value="SLL0939 PROTEIN"/>
    <property type="match status" value="1"/>
</dbReference>
<dbReference type="PANTHER" id="PTHR38468:SF1">
    <property type="entry name" value="SLL0939 PROTEIN"/>
    <property type="match status" value="1"/>
</dbReference>
<protein>
    <submittedName>
        <fullName evidence="2">DUF1622 domain-containing protein</fullName>
    </submittedName>
</protein>
<dbReference type="Proteomes" id="UP001589890">
    <property type="component" value="Unassembled WGS sequence"/>
</dbReference>
<keyword evidence="1" id="KW-0472">Membrane</keyword>
<keyword evidence="1" id="KW-0812">Transmembrane</keyword>
<dbReference type="InterPro" id="IPR012427">
    <property type="entry name" value="DUF1622"/>
</dbReference>
<sequence length="125" mass="13838">MEWTQELIEYVGKAMELAGVGVIVIGAAIATALFAYRSVRRLTDGQQAYRRYRQGLGRAILLGLEFLVAGDIIRTVAISPSFRSVGVLAIIVAVRTFLSFSLEVELEGRWPWQGRPKDADPEATR</sequence>